<dbReference type="InterPro" id="IPR036259">
    <property type="entry name" value="MFS_trans_sf"/>
</dbReference>
<dbReference type="Gene3D" id="1.20.1250.20">
    <property type="entry name" value="MFS general substrate transporter like domains"/>
    <property type="match status" value="2"/>
</dbReference>
<protein>
    <submittedName>
        <fullName evidence="8">LAFE_0B03268g1_1</fullName>
    </submittedName>
</protein>
<dbReference type="AlphaFoldDB" id="A0A1G4M815"/>
<evidence type="ECO:0000256" key="3">
    <source>
        <dbReference type="ARBA" id="ARBA00022692"/>
    </source>
</evidence>
<dbReference type="OMA" id="AYGLYIH"/>
<keyword evidence="2" id="KW-0813">Transport</keyword>
<evidence type="ECO:0000256" key="7">
    <source>
        <dbReference type="SAM" id="Phobius"/>
    </source>
</evidence>
<dbReference type="GO" id="GO:0016020">
    <property type="term" value="C:membrane"/>
    <property type="evidence" value="ECO:0007669"/>
    <property type="project" value="UniProtKB-SubCell"/>
</dbReference>
<dbReference type="OrthoDB" id="6730379at2759"/>
<feature type="transmembrane region" description="Helical" evidence="7">
    <location>
        <begin position="418"/>
        <end position="440"/>
    </location>
</feature>
<dbReference type="EMBL" id="LT598489">
    <property type="protein sequence ID" value="SCV99822.1"/>
    <property type="molecule type" value="Genomic_DNA"/>
</dbReference>
<evidence type="ECO:0000313" key="8">
    <source>
        <dbReference type="EMBL" id="SCV99822.1"/>
    </source>
</evidence>
<feature type="transmembrane region" description="Helical" evidence="7">
    <location>
        <begin position="485"/>
        <end position="504"/>
    </location>
</feature>
<comment type="similarity">
    <text evidence="6">Belongs to the major facilitator superfamily. Allantoate permease family.</text>
</comment>
<dbReference type="InterPro" id="IPR011701">
    <property type="entry name" value="MFS"/>
</dbReference>
<feature type="transmembrane region" description="Helical" evidence="7">
    <location>
        <begin position="152"/>
        <end position="170"/>
    </location>
</feature>
<evidence type="ECO:0000256" key="4">
    <source>
        <dbReference type="ARBA" id="ARBA00022989"/>
    </source>
</evidence>
<keyword evidence="4 7" id="KW-1133">Transmembrane helix</keyword>
<feature type="transmembrane region" description="Helical" evidence="7">
    <location>
        <begin position="356"/>
        <end position="380"/>
    </location>
</feature>
<evidence type="ECO:0000256" key="1">
    <source>
        <dbReference type="ARBA" id="ARBA00004141"/>
    </source>
</evidence>
<dbReference type="CDD" id="cd17327">
    <property type="entry name" value="MFS_FEN2_like"/>
    <property type="match status" value="1"/>
</dbReference>
<dbReference type="Proteomes" id="UP000190831">
    <property type="component" value="Chromosome B"/>
</dbReference>
<reference evidence="9" key="1">
    <citation type="submission" date="2016-03" db="EMBL/GenBank/DDBJ databases">
        <authorList>
            <person name="Devillers H."/>
        </authorList>
    </citation>
    <scope>NUCLEOTIDE SEQUENCE [LARGE SCALE GENOMIC DNA]</scope>
</reference>
<dbReference type="PANTHER" id="PTHR43791">
    <property type="entry name" value="PERMEASE-RELATED"/>
    <property type="match status" value="1"/>
</dbReference>
<evidence type="ECO:0000313" key="9">
    <source>
        <dbReference type="Proteomes" id="UP000190831"/>
    </source>
</evidence>
<accession>A0A1G4M815</accession>
<dbReference type="PANTHER" id="PTHR43791:SF1">
    <property type="entry name" value="ALLANTOATE PERMEASE"/>
    <property type="match status" value="1"/>
</dbReference>
<keyword evidence="5 7" id="KW-0472">Membrane</keyword>
<gene>
    <name evidence="8" type="ORF">LAFE_0B03268G</name>
</gene>
<dbReference type="SUPFAM" id="SSF103473">
    <property type="entry name" value="MFS general substrate transporter"/>
    <property type="match status" value="1"/>
</dbReference>
<feature type="transmembrane region" description="Helical" evidence="7">
    <location>
        <begin position="392"/>
        <end position="412"/>
    </location>
</feature>
<organism evidence="8 9">
    <name type="scientific">Lachancea fermentati</name>
    <name type="common">Zygosaccharomyces fermentati</name>
    <dbReference type="NCBI Taxonomy" id="4955"/>
    <lineage>
        <taxon>Eukaryota</taxon>
        <taxon>Fungi</taxon>
        <taxon>Dikarya</taxon>
        <taxon>Ascomycota</taxon>
        <taxon>Saccharomycotina</taxon>
        <taxon>Saccharomycetes</taxon>
        <taxon>Saccharomycetales</taxon>
        <taxon>Saccharomycetaceae</taxon>
        <taxon>Lachancea</taxon>
    </lineage>
</organism>
<dbReference type="FunFam" id="1.20.1250.20:FF:000064">
    <property type="entry name" value="MFS allantoate transporter"/>
    <property type="match status" value="1"/>
</dbReference>
<name>A0A1G4M815_LACFM</name>
<feature type="transmembrane region" description="Helical" evidence="7">
    <location>
        <begin position="125"/>
        <end position="146"/>
    </location>
</feature>
<feature type="transmembrane region" description="Helical" evidence="7">
    <location>
        <begin position="251"/>
        <end position="271"/>
    </location>
</feature>
<proteinExistence type="inferred from homology"/>
<feature type="transmembrane region" description="Helical" evidence="7">
    <location>
        <begin position="182"/>
        <end position="207"/>
    </location>
</feature>
<keyword evidence="3 7" id="KW-0812">Transmembrane</keyword>
<keyword evidence="9" id="KW-1185">Reference proteome</keyword>
<sequence length="545" mass="61184">MSKIDHIIDSDGSSNNVPDEKIHNVVSITAEEIGDENAVITSILSPSGREVKITGDVDDAMKLALESKDVTLTPEEDRKLVRKIDLCMFPLMSLLYAVQFMDKVSNSNAAIMGLRTDLKMHGDQYSWVGSAFYFGYMLGLFTLPPLMQKTKYFMKFLCTIIMIWGMVLAVQGAPTVNYASFIFLRCLLGFFESAVTPAFTIITAQYWKKEEQFLRICIWFGFNGLGGMWGSAIAYGLYIHQGSYTISEWRLVFIITGCITVFVGMMMMIHLPDSPDKAWFLSKKEKLQLVERIRGNQQGFGNHHIKKHQIWEALKDVRTWLYFLYSVAGDIPNGGMTNFSSILLTDDFKFATKESLLINIGVASVEWVGCPVIGLISYYCYKKNVKYLNTRLSWAFITTAVVLVGVCCLAFAKHNKHARLFGLCIFSISPIPFICVLSSISANTLGYTKKWTVSSINLLAYAAANIAGPHTFIDTQAPDYNGAKVAMVVCYAAALVIIALLYLVNVRENNKRDKIAAERGDESLMENIEFADLTDFENPKFRYVL</sequence>
<evidence type="ECO:0000256" key="6">
    <source>
        <dbReference type="ARBA" id="ARBA00037968"/>
    </source>
</evidence>
<dbReference type="GO" id="GO:0022857">
    <property type="term" value="F:transmembrane transporter activity"/>
    <property type="evidence" value="ECO:0007669"/>
    <property type="project" value="InterPro"/>
</dbReference>
<feature type="transmembrane region" description="Helical" evidence="7">
    <location>
        <begin position="452"/>
        <end position="473"/>
    </location>
</feature>
<evidence type="ECO:0000256" key="2">
    <source>
        <dbReference type="ARBA" id="ARBA00022448"/>
    </source>
</evidence>
<comment type="subcellular location">
    <subcellularLocation>
        <location evidence="1">Membrane</location>
        <topology evidence="1">Multi-pass membrane protein</topology>
    </subcellularLocation>
</comment>
<dbReference type="Pfam" id="PF07690">
    <property type="entry name" value="MFS_1"/>
    <property type="match status" value="1"/>
</dbReference>
<evidence type="ECO:0000256" key="5">
    <source>
        <dbReference type="ARBA" id="ARBA00023136"/>
    </source>
</evidence>
<feature type="transmembrane region" description="Helical" evidence="7">
    <location>
        <begin position="213"/>
        <end position="239"/>
    </location>
</feature>